<keyword evidence="3" id="KW-1185">Reference proteome</keyword>
<gene>
    <name evidence="2" type="ORF">GCM10023165_06400</name>
</gene>
<dbReference type="EMBL" id="BAABGJ010000004">
    <property type="protein sequence ID" value="GAA4331951.1"/>
    <property type="molecule type" value="Genomic_DNA"/>
</dbReference>
<dbReference type="RefSeq" id="WP_345535843.1">
    <property type="nucleotide sequence ID" value="NZ_BAABGJ010000004.1"/>
</dbReference>
<evidence type="ECO:0000313" key="3">
    <source>
        <dbReference type="Proteomes" id="UP001500975"/>
    </source>
</evidence>
<comment type="caution">
    <text evidence="2">The sequence shown here is derived from an EMBL/GenBank/DDBJ whole genome shotgun (WGS) entry which is preliminary data.</text>
</comment>
<name>A0ABP8GYT3_9BURK</name>
<organism evidence="2 3">
    <name type="scientific">Variovorax defluvii</name>
    <dbReference type="NCBI Taxonomy" id="913761"/>
    <lineage>
        <taxon>Bacteria</taxon>
        <taxon>Pseudomonadati</taxon>
        <taxon>Pseudomonadota</taxon>
        <taxon>Betaproteobacteria</taxon>
        <taxon>Burkholderiales</taxon>
        <taxon>Comamonadaceae</taxon>
        <taxon>Variovorax</taxon>
    </lineage>
</organism>
<evidence type="ECO:0000256" key="1">
    <source>
        <dbReference type="SAM" id="MobiDB-lite"/>
    </source>
</evidence>
<dbReference type="InterPro" id="IPR045422">
    <property type="entry name" value="DUF6511"/>
</dbReference>
<sequence>MKCWVCKRQARGFGHTDNRHCVGDPRRYPIDWVFCSRRCQEAFHALYGNWLRVREGRADIKGVAMIDPSDAELAAMKKCLKAFGEAAGEIGFTKPLGDYAEAEAMQVIDAIVTCYTEAMVEHHETTKFPPVRGMAPASDPMASPFADMEDDLPWLDREGGKS</sequence>
<dbReference type="Pfam" id="PF20121">
    <property type="entry name" value="DUF6511"/>
    <property type="match status" value="1"/>
</dbReference>
<reference evidence="3" key="1">
    <citation type="journal article" date="2019" name="Int. J. Syst. Evol. Microbiol.">
        <title>The Global Catalogue of Microorganisms (GCM) 10K type strain sequencing project: providing services to taxonomists for standard genome sequencing and annotation.</title>
        <authorList>
            <consortium name="The Broad Institute Genomics Platform"/>
            <consortium name="The Broad Institute Genome Sequencing Center for Infectious Disease"/>
            <person name="Wu L."/>
            <person name="Ma J."/>
        </authorList>
    </citation>
    <scope>NUCLEOTIDE SEQUENCE [LARGE SCALE GENOMIC DNA]</scope>
    <source>
        <strain evidence="3">JCM 17804</strain>
    </source>
</reference>
<feature type="region of interest" description="Disordered" evidence="1">
    <location>
        <begin position="143"/>
        <end position="162"/>
    </location>
</feature>
<proteinExistence type="predicted"/>
<accession>A0ABP8GYT3</accession>
<dbReference type="Proteomes" id="UP001500975">
    <property type="component" value="Unassembled WGS sequence"/>
</dbReference>
<evidence type="ECO:0000313" key="2">
    <source>
        <dbReference type="EMBL" id="GAA4331951.1"/>
    </source>
</evidence>
<protein>
    <submittedName>
        <fullName evidence="2">Uncharacterized protein</fullName>
    </submittedName>
</protein>